<dbReference type="RefSeq" id="WP_167012059.1">
    <property type="nucleotide sequence ID" value="NZ_VWXF01000001.1"/>
</dbReference>
<keyword evidence="2" id="KW-1185">Reference proteome</keyword>
<name>A0ABX0R523_9GAMM</name>
<dbReference type="Proteomes" id="UP001515683">
    <property type="component" value="Unassembled WGS sequence"/>
</dbReference>
<evidence type="ECO:0000313" key="1">
    <source>
        <dbReference type="EMBL" id="NIF20187.1"/>
    </source>
</evidence>
<protein>
    <submittedName>
        <fullName evidence="1">Uncharacterized protein</fullName>
    </submittedName>
</protein>
<reference evidence="1 2" key="1">
    <citation type="journal article" date="2019" name="bioRxiv">
        <title>Bacteria contribute to plant secondary compound degradation in a generalist herbivore system.</title>
        <authorList>
            <person name="Francoeur C.B."/>
            <person name="Khadempour L."/>
            <person name="Moreira-Soto R.D."/>
            <person name="Gotting K."/>
            <person name="Book A.J."/>
            <person name="Pinto-Tomas A.A."/>
            <person name="Keefover-Ring K."/>
            <person name="Currie C.R."/>
        </authorList>
    </citation>
    <scope>NUCLEOTIDE SEQUENCE [LARGE SCALE GENOMIC DNA]</scope>
    <source>
        <strain evidence="1">Acro-835</strain>
    </source>
</reference>
<accession>A0ABX0R523</accession>
<comment type="caution">
    <text evidence="1">The sequence shown here is derived from an EMBL/GenBank/DDBJ whole genome shotgun (WGS) entry which is preliminary data.</text>
</comment>
<sequence>MRDYSGFMHEDDTSLDVMEESIISVNLPGRTHASLNQQIADSAPGWDLAGFDPVTPHHHH</sequence>
<dbReference type="EMBL" id="VWXF01000001">
    <property type="protein sequence ID" value="NIF20187.1"/>
    <property type="molecule type" value="Genomic_DNA"/>
</dbReference>
<proteinExistence type="predicted"/>
<evidence type="ECO:0000313" key="2">
    <source>
        <dbReference type="Proteomes" id="UP001515683"/>
    </source>
</evidence>
<organism evidence="1 2">
    <name type="scientific">Candidatus Pantoea multigeneris</name>
    <dbReference type="NCBI Taxonomy" id="2608357"/>
    <lineage>
        <taxon>Bacteria</taxon>
        <taxon>Pseudomonadati</taxon>
        <taxon>Pseudomonadota</taxon>
        <taxon>Gammaproteobacteria</taxon>
        <taxon>Enterobacterales</taxon>
        <taxon>Erwiniaceae</taxon>
        <taxon>Pantoea</taxon>
    </lineage>
</organism>
<gene>
    <name evidence="1" type="ORF">F3J40_00955</name>
</gene>